<reference evidence="3" key="1">
    <citation type="submission" date="2024-05" db="EMBL/GenBank/DDBJ databases">
        <title>30 novel species of actinomycetes from the DSMZ collection.</title>
        <authorList>
            <person name="Nouioui I."/>
        </authorList>
    </citation>
    <scope>NUCLEOTIDE SEQUENCE</scope>
    <source>
        <strain evidence="3">DSM 40473</strain>
    </source>
</reference>
<evidence type="ECO:0000256" key="1">
    <source>
        <dbReference type="SAM" id="MobiDB-lite"/>
    </source>
</evidence>
<keyword evidence="2" id="KW-0472">Membrane</keyword>
<gene>
    <name evidence="3" type="ORF">RM609_25025</name>
</gene>
<keyword evidence="4" id="KW-1185">Reference proteome</keyword>
<feature type="region of interest" description="Disordered" evidence="1">
    <location>
        <begin position="112"/>
        <end position="146"/>
    </location>
</feature>
<organism evidence="3 4">
    <name type="scientific">Streptomyces hesseae</name>
    <dbReference type="NCBI Taxonomy" id="3075519"/>
    <lineage>
        <taxon>Bacteria</taxon>
        <taxon>Bacillati</taxon>
        <taxon>Actinomycetota</taxon>
        <taxon>Actinomycetes</taxon>
        <taxon>Kitasatosporales</taxon>
        <taxon>Streptomycetaceae</taxon>
        <taxon>Streptomyces</taxon>
    </lineage>
</organism>
<dbReference type="RefSeq" id="WP_311613807.1">
    <property type="nucleotide sequence ID" value="NZ_JAVRFI010000019.1"/>
</dbReference>
<feature type="transmembrane region" description="Helical" evidence="2">
    <location>
        <begin position="157"/>
        <end position="178"/>
    </location>
</feature>
<sequence>MTGERDTTGDTTAGPRIAPEAARAELARRLHARWSATELPLDRVAEKLRNALHGQKVKGVSKSALQRYMSATHAPVPDKAVLTALAQIFGVPGGELDEWYALQRQALIAQRQQRYGRPTTPTAVPAPRTAGEPGEPGESAPPDRLGRRWRRLPTAKALLAGGAVAAVLAVASAALAPWERTDPPAETATGATRPAQSAVTGLATPERPDLERGTLGEDSRCSAPFPGPDTITWRVCTRVEAERITFALKLTNQGPGDVRIKTRLQYAQATVFHPCTGAPETRAMLIPAGKTLLTDPAECGTARAKTPMAYQGVGWVLAEHAASGSYKLSPTAHVYPDRTIWQPDLV</sequence>
<keyword evidence="2" id="KW-1133">Transmembrane helix</keyword>
<evidence type="ECO:0000313" key="4">
    <source>
        <dbReference type="Proteomes" id="UP001180531"/>
    </source>
</evidence>
<protein>
    <submittedName>
        <fullName evidence="3">Helix-turn-helix transcriptional regulator</fullName>
    </submittedName>
</protein>
<evidence type="ECO:0000256" key="2">
    <source>
        <dbReference type="SAM" id="Phobius"/>
    </source>
</evidence>
<dbReference type="Proteomes" id="UP001180531">
    <property type="component" value="Unassembled WGS sequence"/>
</dbReference>
<dbReference type="Pfam" id="PF13560">
    <property type="entry name" value="HTH_31"/>
    <property type="match status" value="1"/>
</dbReference>
<feature type="compositionally biased region" description="Basic and acidic residues" evidence="1">
    <location>
        <begin position="206"/>
        <end position="220"/>
    </location>
</feature>
<name>A0ABU2STJ2_9ACTN</name>
<dbReference type="EMBL" id="JAVRFI010000019">
    <property type="protein sequence ID" value="MDT0452323.1"/>
    <property type="molecule type" value="Genomic_DNA"/>
</dbReference>
<feature type="region of interest" description="Disordered" evidence="1">
    <location>
        <begin position="179"/>
        <end position="223"/>
    </location>
</feature>
<feature type="compositionally biased region" description="Low complexity" evidence="1">
    <location>
        <begin position="112"/>
        <end position="142"/>
    </location>
</feature>
<evidence type="ECO:0000313" key="3">
    <source>
        <dbReference type="EMBL" id="MDT0452323.1"/>
    </source>
</evidence>
<comment type="caution">
    <text evidence="3">The sequence shown here is derived from an EMBL/GenBank/DDBJ whole genome shotgun (WGS) entry which is preliminary data.</text>
</comment>
<accession>A0ABU2STJ2</accession>
<keyword evidence="2" id="KW-0812">Transmembrane</keyword>
<proteinExistence type="predicted"/>